<proteinExistence type="predicted"/>
<evidence type="ECO:0000313" key="2">
    <source>
        <dbReference type="Proteomes" id="UP000274131"/>
    </source>
</evidence>
<reference evidence="1 2" key="2">
    <citation type="submission" date="2018-10" db="EMBL/GenBank/DDBJ databases">
        <authorList>
            <consortium name="Pathogen Informatics"/>
        </authorList>
    </citation>
    <scope>NUCLEOTIDE SEQUENCE [LARGE SCALE GENOMIC DNA]</scope>
</reference>
<dbReference type="Proteomes" id="UP000274131">
    <property type="component" value="Unassembled WGS sequence"/>
</dbReference>
<reference evidence="3" key="1">
    <citation type="submission" date="2017-02" db="UniProtKB">
        <authorList>
            <consortium name="WormBaseParasite"/>
        </authorList>
    </citation>
    <scope>IDENTIFICATION</scope>
</reference>
<name>A0A0N4VEQ6_ENTVE</name>
<organism evidence="3">
    <name type="scientific">Enterobius vermicularis</name>
    <name type="common">Human pinworm</name>
    <dbReference type="NCBI Taxonomy" id="51028"/>
    <lineage>
        <taxon>Eukaryota</taxon>
        <taxon>Metazoa</taxon>
        <taxon>Ecdysozoa</taxon>
        <taxon>Nematoda</taxon>
        <taxon>Chromadorea</taxon>
        <taxon>Rhabditida</taxon>
        <taxon>Spirurina</taxon>
        <taxon>Oxyuridomorpha</taxon>
        <taxon>Oxyuroidea</taxon>
        <taxon>Oxyuridae</taxon>
        <taxon>Enterobius</taxon>
    </lineage>
</organism>
<sequence>MVRYKIQSCINACIYYPICINGGMSVNIGCTSDVTCQIYNVSWVCVQGCCCTTPRVYTPTQLYPPVTRKASTLTKSLSSSQLSLNQNRQIYVSFEGIKWILSNDQ</sequence>
<accession>A0A0N4VEQ6</accession>
<keyword evidence="2" id="KW-1185">Reference proteome</keyword>
<evidence type="ECO:0000313" key="3">
    <source>
        <dbReference type="WBParaSite" id="EVEC_0000917501-mRNA-1"/>
    </source>
</evidence>
<dbReference type="WBParaSite" id="EVEC_0000917501-mRNA-1">
    <property type="protein sequence ID" value="EVEC_0000917501-mRNA-1"/>
    <property type="gene ID" value="EVEC_0000917501"/>
</dbReference>
<dbReference type="AlphaFoldDB" id="A0A0N4VEQ6"/>
<dbReference type="EMBL" id="UXUI01009517">
    <property type="protein sequence ID" value="VDD93865.1"/>
    <property type="molecule type" value="Genomic_DNA"/>
</dbReference>
<dbReference type="OrthoDB" id="5804567at2759"/>
<evidence type="ECO:0000313" key="1">
    <source>
        <dbReference type="EMBL" id="VDD93865.1"/>
    </source>
</evidence>
<gene>
    <name evidence="1" type="ORF">EVEC_LOCUS8616</name>
</gene>
<protein>
    <submittedName>
        <fullName evidence="3">CC domain-containing protein</fullName>
    </submittedName>
</protein>